<evidence type="ECO:0000313" key="3">
    <source>
        <dbReference type="Proteomes" id="UP001144471"/>
    </source>
</evidence>
<dbReference type="RefSeq" id="WP_281835988.1">
    <property type="nucleotide sequence ID" value="NZ_BSDY01000009.1"/>
</dbReference>
<organism evidence="2 3">
    <name type="scientific">Propionigenium maris DSM 9537</name>
    <dbReference type="NCBI Taxonomy" id="1123000"/>
    <lineage>
        <taxon>Bacteria</taxon>
        <taxon>Fusobacteriati</taxon>
        <taxon>Fusobacteriota</taxon>
        <taxon>Fusobacteriia</taxon>
        <taxon>Fusobacteriales</taxon>
        <taxon>Fusobacteriaceae</taxon>
        <taxon>Propionigenium</taxon>
    </lineage>
</organism>
<reference evidence="2" key="1">
    <citation type="submission" date="2022-12" db="EMBL/GenBank/DDBJ databases">
        <title>Reference genome sequencing for broad-spectrum identification of bacterial and archaeal isolates by mass spectrometry.</title>
        <authorList>
            <person name="Sekiguchi Y."/>
            <person name="Tourlousse D.M."/>
        </authorList>
    </citation>
    <scope>NUCLEOTIDE SEQUENCE</scope>
    <source>
        <strain evidence="2">10succ1</strain>
    </source>
</reference>
<dbReference type="AlphaFoldDB" id="A0A9W6GK98"/>
<keyword evidence="1" id="KW-0732">Signal</keyword>
<dbReference type="Proteomes" id="UP001144471">
    <property type="component" value="Unassembled WGS sequence"/>
</dbReference>
<dbReference type="EMBL" id="BSDY01000009">
    <property type="protein sequence ID" value="GLI56694.1"/>
    <property type="molecule type" value="Genomic_DNA"/>
</dbReference>
<feature type="signal peptide" evidence="1">
    <location>
        <begin position="1"/>
        <end position="19"/>
    </location>
</feature>
<accession>A0A9W6GK98</accession>
<proteinExistence type="predicted"/>
<evidence type="ECO:0000256" key="1">
    <source>
        <dbReference type="SAM" id="SignalP"/>
    </source>
</evidence>
<gene>
    <name evidence="2" type="ORF">PM10SUCC1_22080</name>
</gene>
<sequence length="136" mass="16041">MKKIILILFIALSLNVVSATPSYMDERGFMEKTLIKLRLRKDISKSFKYSKLKVYSKRSGGYRRIQGRIKNQADGDFQWATFKVMLGEKKNKLEEVYRFTIHNFEKNKTYFLDSNVYVGDTKGKEMQIVYVNSEEK</sequence>
<comment type="caution">
    <text evidence="2">The sequence shown here is derived from an EMBL/GenBank/DDBJ whole genome shotgun (WGS) entry which is preliminary data.</text>
</comment>
<protein>
    <submittedName>
        <fullName evidence="2">Uncharacterized protein</fullName>
    </submittedName>
</protein>
<feature type="chain" id="PRO_5040802634" evidence="1">
    <location>
        <begin position="20"/>
        <end position="136"/>
    </location>
</feature>
<keyword evidence="3" id="KW-1185">Reference proteome</keyword>
<evidence type="ECO:0000313" key="2">
    <source>
        <dbReference type="EMBL" id="GLI56694.1"/>
    </source>
</evidence>
<name>A0A9W6GK98_9FUSO</name>